<evidence type="ECO:0000256" key="1">
    <source>
        <dbReference type="ARBA" id="ARBA00004127"/>
    </source>
</evidence>
<dbReference type="InterPro" id="IPR009040">
    <property type="entry name" value="Ferritin-like_diiron"/>
</dbReference>
<comment type="similarity">
    <text evidence="2">Belongs to the CCC1 family.</text>
</comment>
<keyword evidence="3 6" id="KW-0812">Transmembrane</keyword>
<feature type="transmembrane region" description="Helical" evidence="6">
    <location>
        <begin position="358"/>
        <end position="376"/>
    </location>
</feature>
<evidence type="ECO:0000256" key="3">
    <source>
        <dbReference type="ARBA" id="ARBA00022692"/>
    </source>
</evidence>
<keyword evidence="9" id="KW-1185">Reference proteome</keyword>
<reference evidence="8" key="1">
    <citation type="submission" date="2023-03" db="EMBL/GenBank/DDBJ databases">
        <authorList>
            <person name="Steffen K."/>
            <person name="Cardenas P."/>
        </authorList>
    </citation>
    <scope>NUCLEOTIDE SEQUENCE</scope>
</reference>
<dbReference type="CDD" id="cd01041">
    <property type="entry name" value="Rubrerythrin"/>
    <property type="match status" value="1"/>
</dbReference>
<dbReference type="Pfam" id="PF02915">
    <property type="entry name" value="Rubrerythrin"/>
    <property type="match status" value="1"/>
</dbReference>
<feature type="transmembrane region" description="Helical" evidence="6">
    <location>
        <begin position="382"/>
        <end position="400"/>
    </location>
</feature>
<protein>
    <submittedName>
        <fullName evidence="8">Vacuolar iron transporter 1</fullName>
    </submittedName>
</protein>
<dbReference type="GO" id="GO:0016491">
    <property type="term" value="F:oxidoreductase activity"/>
    <property type="evidence" value="ECO:0007669"/>
    <property type="project" value="InterPro"/>
</dbReference>
<dbReference type="Gene3D" id="1.20.1260.10">
    <property type="match status" value="1"/>
</dbReference>
<proteinExistence type="inferred from homology"/>
<dbReference type="InterPro" id="IPR008217">
    <property type="entry name" value="Ccc1_fam"/>
</dbReference>
<dbReference type="GO" id="GO:0012505">
    <property type="term" value="C:endomembrane system"/>
    <property type="evidence" value="ECO:0007669"/>
    <property type="project" value="UniProtKB-SubCell"/>
</dbReference>
<name>A0AA35WXQ5_GEOBA</name>
<dbReference type="Pfam" id="PF01988">
    <property type="entry name" value="VIT1"/>
    <property type="match status" value="1"/>
</dbReference>
<gene>
    <name evidence="8" type="ORF">GBAR_LOCUS20574</name>
</gene>
<dbReference type="AlphaFoldDB" id="A0AA35WXQ5"/>
<sequence length="441" mass="47075">MTSSAQELSRTERNLWSAIVGEALAHLKYNAFAHKALEEGYPEVAQIFQEVAGAETIHGLNHLRVAGEVHSTIENLRVVTEGESREFSTMYPRMIRDAQSDGRQDAADSFALALEREQHHQTIFARALTQLETRQGREGTAAQVVPSHPVDFPQPAQAPIERVSAEELPAPAAPATRAVEPELVTVSPDLAVGEGPDAIDLNTYVAATIEVDKERFRVANLGRLREVVFGAQDGILSTVALVTSVAVAIGDGATVLVAGLAAALAGMISMATGAYLGSRAEQDVQRAEIAREAQELEENPAEEFAELVVVLQREGRSFQEANALASEIAQDKEAWLNTLVEKELGISVEETTNPVKDALVMGVSFVVAAMIPILPYLFLAGWTAITVSVAGALVGLFVLGMGKGRMVSKSPLLQGLEILVIGIISAAIGFALGDLVPRLFT</sequence>
<dbReference type="InterPro" id="IPR009078">
    <property type="entry name" value="Ferritin-like_SF"/>
</dbReference>
<feature type="transmembrane region" description="Helical" evidence="6">
    <location>
        <begin position="255"/>
        <end position="276"/>
    </location>
</feature>
<comment type="caution">
    <text evidence="8">The sequence shown here is derived from an EMBL/GenBank/DDBJ whole genome shotgun (WGS) entry which is preliminary data.</text>
</comment>
<evidence type="ECO:0000256" key="6">
    <source>
        <dbReference type="SAM" id="Phobius"/>
    </source>
</evidence>
<feature type="domain" description="Ferritin-like diiron" evidence="7">
    <location>
        <begin position="5"/>
        <end position="135"/>
    </location>
</feature>
<evidence type="ECO:0000313" key="9">
    <source>
        <dbReference type="Proteomes" id="UP001174909"/>
    </source>
</evidence>
<accession>A0AA35WXQ5</accession>
<dbReference type="InterPro" id="IPR012347">
    <property type="entry name" value="Ferritin-like"/>
</dbReference>
<dbReference type="SUPFAM" id="SSF47240">
    <property type="entry name" value="Ferritin-like"/>
    <property type="match status" value="1"/>
</dbReference>
<dbReference type="Proteomes" id="UP001174909">
    <property type="component" value="Unassembled WGS sequence"/>
</dbReference>
<dbReference type="GO" id="GO:0030026">
    <property type="term" value="P:intracellular manganese ion homeostasis"/>
    <property type="evidence" value="ECO:0007669"/>
    <property type="project" value="InterPro"/>
</dbReference>
<dbReference type="InterPro" id="IPR003251">
    <property type="entry name" value="Rr_diiron-bd_dom"/>
</dbReference>
<dbReference type="GO" id="GO:0046872">
    <property type="term" value="F:metal ion binding"/>
    <property type="evidence" value="ECO:0007669"/>
    <property type="project" value="InterPro"/>
</dbReference>
<keyword evidence="4 6" id="KW-1133">Transmembrane helix</keyword>
<evidence type="ECO:0000256" key="5">
    <source>
        <dbReference type="ARBA" id="ARBA00023136"/>
    </source>
</evidence>
<dbReference type="PANTHER" id="PTHR31851">
    <property type="entry name" value="FE(2+)/MN(2+) TRANSPORTER PCL1"/>
    <property type="match status" value="1"/>
</dbReference>
<keyword evidence="5 6" id="KW-0472">Membrane</keyword>
<dbReference type="GO" id="GO:0005384">
    <property type="term" value="F:manganese ion transmembrane transporter activity"/>
    <property type="evidence" value="ECO:0007669"/>
    <property type="project" value="InterPro"/>
</dbReference>
<organism evidence="8 9">
    <name type="scientific">Geodia barretti</name>
    <name type="common">Barrett's horny sponge</name>
    <dbReference type="NCBI Taxonomy" id="519541"/>
    <lineage>
        <taxon>Eukaryota</taxon>
        <taxon>Metazoa</taxon>
        <taxon>Porifera</taxon>
        <taxon>Demospongiae</taxon>
        <taxon>Heteroscleromorpha</taxon>
        <taxon>Tetractinellida</taxon>
        <taxon>Astrophorina</taxon>
        <taxon>Geodiidae</taxon>
        <taxon>Geodia</taxon>
    </lineage>
</organism>
<evidence type="ECO:0000256" key="4">
    <source>
        <dbReference type="ARBA" id="ARBA00022989"/>
    </source>
</evidence>
<dbReference type="EMBL" id="CASHTH010002891">
    <property type="protein sequence ID" value="CAI8036729.1"/>
    <property type="molecule type" value="Genomic_DNA"/>
</dbReference>
<evidence type="ECO:0000256" key="2">
    <source>
        <dbReference type="ARBA" id="ARBA00007049"/>
    </source>
</evidence>
<dbReference type="PROSITE" id="PS50905">
    <property type="entry name" value="FERRITIN_LIKE"/>
    <property type="match status" value="1"/>
</dbReference>
<feature type="transmembrane region" description="Helical" evidence="6">
    <location>
        <begin position="227"/>
        <end position="249"/>
    </location>
</feature>
<feature type="transmembrane region" description="Helical" evidence="6">
    <location>
        <begin position="412"/>
        <end position="432"/>
    </location>
</feature>
<evidence type="ECO:0000313" key="8">
    <source>
        <dbReference type="EMBL" id="CAI8036729.1"/>
    </source>
</evidence>
<comment type="subcellular location">
    <subcellularLocation>
        <location evidence="1">Endomembrane system</location>
        <topology evidence="1">Multi-pass membrane protein</topology>
    </subcellularLocation>
</comment>
<evidence type="ECO:0000259" key="7">
    <source>
        <dbReference type="PROSITE" id="PS50905"/>
    </source>
</evidence>